<dbReference type="Proteomes" id="UP000018763">
    <property type="component" value="Chromosome"/>
</dbReference>
<proteinExistence type="predicted"/>
<dbReference type="AlphaFoldDB" id="V5XJ06"/>
<keyword evidence="2" id="KW-1185">Reference proteome</keyword>
<protein>
    <submittedName>
        <fullName evidence="1">Uncharacterized protein</fullName>
    </submittedName>
</protein>
<dbReference type="RefSeq" id="WP_019511225.1">
    <property type="nucleotide sequence ID" value="NC_023036.2"/>
</dbReference>
<gene>
    <name evidence="1" type="ORF">D174_08950</name>
</gene>
<sequence length="121" mass="13388">MDLLVLAVLAAIIVVVVLAVQRKQPRTLFTTPGERQDSSDVGAVQQWVALHDYALAHGLRLLYLLRVYKRQPNGCKAQVPIYGDSGSTLRDAWFWRTQVAPGSVVAVNGQRQRRMGSAHPP</sequence>
<organism evidence="1 2">
    <name type="scientific">Mycolicibacterium neoaurum VKM Ac-1815D</name>
    <dbReference type="NCBI Taxonomy" id="700508"/>
    <lineage>
        <taxon>Bacteria</taxon>
        <taxon>Bacillati</taxon>
        <taxon>Actinomycetota</taxon>
        <taxon>Actinomycetes</taxon>
        <taxon>Mycobacteriales</taxon>
        <taxon>Mycobacteriaceae</taxon>
        <taxon>Mycolicibacterium</taxon>
    </lineage>
</organism>
<evidence type="ECO:0000313" key="2">
    <source>
        <dbReference type="Proteomes" id="UP000018763"/>
    </source>
</evidence>
<reference evidence="1 2" key="1">
    <citation type="journal article" date="2014" name="Genome Announc.">
        <title>Complete Genome Sequence of Sterol-Transforming Mycobacterium neoaurum Strain VKM Ac-1815D.</title>
        <authorList>
            <person name="Shtratnikova V.Y."/>
            <person name="Bragin E.Y."/>
            <person name="Dovbnya D.V."/>
            <person name="Pekov Y.A."/>
            <person name="Schelkunov M.I."/>
            <person name="Strizhov N."/>
            <person name="Ivashina T.V."/>
            <person name="Ashapkin V.V."/>
            <person name="Donova M.V."/>
        </authorList>
    </citation>
    <scope>NUCLEOTIDE SEQUENCE [LARGE SCALE GENOMIC DNA]</scope>
    <source>
        <strain evidence="1 2">VKM Ac-1815D</strain>
    </source>
</reference>
<accession>V5XJ06</accession>
<dbReference type="GeneID" id="43449623"/>
<name>V5XJ06_MYCNE</name>
<dbReference type="EMBL" id="CP006936">
    <property type="protein sequence ID" value="AHC27883.1"/>
    <property type="molecule type" value="Genomic_DNA"/>
</dbReference>
<evidence type="ECO:0000313" key="1">
    <source>
        <dbReference type="EMBL" id="AHC27883.1"/>
    </source>
</evidence>